<feature type="domain" description="HTH deoR-type" evidence="5">
    <location>
        <begin position="3"/>
        <end position="58"/>
    </location>
</feature>
<comment type="caution">
    <text evidence="6">The sequence shown here is derived from an EMBL/GenBank/DDBJ whole genome shotgun (WGS) entry which is preliminary data.</text>
</comment>
<proteinExistence type="predicted"/>
<protein>
    <recommendedName>
        <fullName evidence="5">HTH deoR-type domain-containing protein</fullName>
    </recommendedName>
</protein>
<dbReference type="Gene3D" id="1.10.10.10">
    <property type="entry name" value="Winged helix-like DNA-binding domain superfamily/Winged helix DNA-binding domain"/>
    <property type="match status" value="1"/>
</dbReference>
<evidence type="ECO:0000256" key="4">
    <source>
        <dbReference type="ARBA" id="ARBA00023163"/>
    </source>
</evidence>
<dbReference type="GO" id="GO:0003700">
    <property type="term" value="F:DNA-binding transcription factor activity"/>
    <property type="evidence" value="ECO:0007669"/>
    <property type="project" value="InterPro"/>
</dbReference>
<dbReference type="GO" id="GO:0003677">
    <property type="term" value="F:DNA binding"/>
    <property type="evidence" value="ECO:0007669"/>
    <property type="project" value="UniProtKB-KW"/>
</dbReference>
<reference evidence="6 7" key="1">
    <citation type="submission" date="2016-01" db="EMBL/GenBank/DDBJ databases">
        <title>High potential of lignocellulose degradation of a new Verrucomicrobia species.</title>
        <authorList>
            <person name="Wang Y."/>
            <person name="Shi Y."/>
            <person name="Qiu Z."/>
            <person name="Liu S."/>
            <person name="Yang H."/>
        </authorList>
    </citation>
    <scope>NUCLEOTIDE SEQUENCE [LARGE SCALE GENOMIC DNA]</scope>
    <source>
        <strain evidence="6 7">TSB47</strain>
    </source>
</reference>
<organism evidence="6 7">
    <name type="scientific">Termitidicoccus mucosus</name>
    <dbReference type="NCBI Taxonomy" id="1184151"/>
    <lineage>
        <taxon>Bacteria</taxon>
        <taxon>Pseudomonadati</taxon>
        <taxon>Verrucomicrobiota</taxon>
        <taxon>Opitutia</taxon>
        <taxon>Opitutales</taxon>
        <taxon>Opitutaceae</taxon>
        <taxon>Termitidicoccus</taxon>
    </lineage>
</organism>
<dbReference type="PANTHER" id="PTHR30363:SF4">
    <property type="entry name" value="GLYCEROL-3-PHOSPHATE REGULON REPRESSOR"/>
    <property type="match status" value="1"/>
</dbReference>
<dbReference type="STRING" id="1184151.AW736_13345"/>
<dbReference type="RefSeq" id="WP_068770692.1">
    <property type="nucleotide sequence ID" value="NZ_CP109796.1"/>
</dbReference>
<dbReference type="AlphaFoldDB" id="A0A178IHA7"/>
<dbReference type="InterPro" id="IPR001034">
    <property type="entry name" value="DeoR_HTH"/>
</dbReference>
<gene>
    <name evidence="6" type="ORF">AW736_13345</name>
</gene>
<accession>A0A178IHA7</accession>
<dbReference type="InterPro" id="IPR037171">
    <property type="entry name" value="NagB/RpiA_transferase-like"/>
</dbReference>
<dbReference type="SMART" id="SM01134">
    <property type="entry name" value="DeoRC"/>
    <property type="match status" value="1"/>
</dbReference>
<dbReference type="InterPro" id="IPR018356">
    <property type="entry name" value="Tscrpt_reg_HTH_DeoR_CS"/>
</dbReference>
<dbReference type="PROSITE" id="PS00894">
    <property type="entry name" value="HTH_DEOR_1"/>
    <property type="match status" value="1"/>
</dbReference>
<sequence length="260" mass="27259">MLTQERHAFIMEKLVTAGRVLSSELSGELGVSEDTIRRDLRQLSASGLLLKVHGGAVPRSNIELEFNNRARAQLPEKRAIAAAAIRFLRPQTVVFFDAGTSVLEVARAVPRDLAFTAVTHSPLAAAALADLPSVEVHLIGGMILKRGIVATGPDTIDGYRKIRADIGFFGVACIDVEAGMTDPSHEEAAVKAAMIENTATTVILAVSDKLGKVSNFVTAPTATFDHLVTDAGAPESVLAAWRAAGVDVLVAGAPGSGSRS</sequence>
<dbReference type="SUPFAM" id="SSF46785">
    <property type="entry name" value="Winged helix' DNA-binding domain"/>
    <property type="match status" value="1"/>
</dbReference>
<evidence type="ECO:0000256" key="1">
    <source>
        <dbReference type="ARBA" id="ARBA00022491"/>
    </source>
</evidence>
<keyword evidence="4" id="KW-0804">Transcription</keyword>
<dbReference type="Pfam" id="PF00455">
    <property type="entry name" value="DeoRC"/>
    <property type="match status" value="1"/>
</dbReference>
<evidence type="ECO:0000256" key="3">
    <source>
        <dbReference type="ARBA" id="ARBA00023125"/>
    </source>
</evidence>
<keyword evidence="7" id="KW-1185">Reference proteome</keyword>
<dbReference type="EMBL" id="LRRQ01000097">
    <property type="protein sequence ID" value="OAM89382.1"/>
    <property type="molecule type" value="Genomic_DNA"/>
</dbReference>
<dbReference type="Pfam" id="PF08220">
    <property type="entry name" value="HTH_DeoR"/>
    <property type="match status" value="1"/>
</dbReference>
<evidence type="ECO:0000313" key="7">
    <source>
        <dbReference type="Proteomes" id="UP000078486"/>
    </source>
</evidence>
<keyword evidence="3" id="KW-0238">DNA-binding</keyword>
<dbReference type="PANTHER" id="PTHR30363">
    <property type="entry name" value="HTH-TYPE TRANSCRIPTIONAL REGULATOR SRLR-RELATED"/>
    <property type="match status" value="1"/>
</dbReference>
<dbReference type="Gene3D" id="3.40.50.1360">
    <property type="match status" value="1"/>
</dbReference>
<keyword evidence="1" id="KW-0678">Repressor</keyword>
<dbReference type="SUPFAM" id="SSF100950">
    <property type="entry name" value="NagB/RpiA/CoA transferase-like"/>
    <property type="match status" value="1"/>
</dbReference>
<dbReference type="Proteomes" id="UP000078486">
    <property type="component" value="Unassembled WGS sequence"/>
</dbReference>
<evidence type="ECO:0000256" key="2">
    <source>
        <dbReference type="ARBA" id="ARBA00023015"/>
    </source>
</evidence>
<dbReference type="InterPro" id="IPR036388">
    <property type="entry name" value="WH-like_DNA-bd_sf"/>
</dbReference>
<evidence type="ECO:0000259" key="5">
    <source>
        <dbReference type="PROSITE" id="PS51000"/>
    </source>
</evidence>
<evidence type="ECO:0000313" key="6">
    <source>
        <dbReference type="EMBL" id="OAM89382.1"/>
    </source>
</evidence>
<dbReference type="PRINTS" id="PR00037">
    <property type="entry name" value="HTHLACR"/>
</dbReference>
<dbReference type="SMART" id="SM00420">
    <property type="entry name" value="HTH_DEOR"/>
    <property type="match status" value="1"/>
</dbReference>
<dbReference type="InterPro" id="IPR036390">
    <property type="entry name" value="WH_DNA-bd_sf"/>
</dbReference>
<dbReference type="PROSITE" id="PS51000">
    <property type="entry name" value="HTH_DEOR_2"/>
    <property type="match status" value="1"/>
</dbReference>
<keyword evidence="2" id="KW-0805">Transcription regulation</keyword>
<dbReference type="InterPro" id="IPR014036">
    <property type="entry name" value="DeoR-like_C"/>
</dbReference>
<name>A0A178IHA7_9BACT</name>
<dbReference type="OrthoDB" id="9797223at2"/>
<dbReference type="InterPro" id="IPR050313">
    <property type="entry name" value="Carb_Metab_HTH_regulators"/>
</dbReference>